<gene>
    <name evidence="8" type="ORF">DEA37_0012356</name>
</gene>
<dbReference type="AlphaFoldDB" id="A0A5J4NAD3"/>
<dbReference type="Gene3D" id="1.20.5.390">
    <property type="entry name" value="L1 transposable element, trimerization domain"/>
    <property type="match status" value="1"/>
</dbReference>
<dbReference type="PANTHER" id="PTHR45956:SF6">
    <property type="entry name" value="RUN DOMAIN-CONTAINING PROTEIN"/>
    <property type="match status" value="1"/>
</dbReference>
<dbReference type="InterPro" id="IPR017455">
    <property type="entry name" value="Znf_FYVE-rel"/>
</dbReference>
<dbReference type="InterPro" id="IPR000306">
    <property type="entry name" value="Znf_FYVE"/>
</dbReference>
<dbReference type="Gene3D" id="3.30.40.10">
    <property type="entry name" value="Zinc/RING finger domain, C3HC4 (zinc finger)"/>
    <property type="match status" value="1"/>
</dbReference>
<reference evidence="8 9" key="1">
    <citation type="journal article" date="2019" name="Gigascience">
        <title>Whole-genome sequence of the oriental lung fluke Paragonimus westermani.</title>
        <authorList>
            <person name="Oey H."/>
            <person name="Zakrzewski M."/>
            <person name="Narain K."/>
            <person name="Devi K.R."/>
            <person name="Agatsuma T."/>
            <person name="Nawaratna S."/>
            <person name="Gobert G.N."/>
            <person name="Jones M.K."/>
            <person name="Ragan M.A."/>
            <person name="McManus D.P."/>
            <person name="Krause L."/>
        </authorList>
    </citation>
    <scope>NUCLEOTIDE SEQUENCE [LARGE SCALE GENOMIC DNA]</scope>
    <source>
        <strain evidence="8 9">IND2009</strain>
    </source>
</reference>
<feature type="non-terminal residue" evidence="8">
    <location>
        <position position="1"/>
    </location>
</feature>
<dbReference type="PROSITE" id="PS50178">
    <property type="entry name" value="ZF_FYVE"/>
    <property type="match status" value="1"/>
</dbReference>
<dbReference type="InterPro" id="IPR013083">
    <property type="entry name" value="Znf_RING/FYVE/PHD"/>
</dbReference>
<evidence type="ECO:0000256" key="3">
    <source>
        <dbReference type="ARBA" id="ARBA00022833"/>
    </source>
</evidence>
<dbReference type="SUPFAM" id="SSF57903">
    <property type="entry name" value="FYVE/PHD zinc finger"/>
    <property type="match status" value="1"/>
</dbReference>
<evidence type="ECO:0000256" key="2">
    <source>
        <dbReference type="ARBA" id="ARBA00022771"/>
    </source>
</evidence>
<evidence type="ECO:0000256" key="5">
    <source>
        <dbReference type="PROSITE-ProRule" id="PRU00091"/>
    </source>
</evidence>
<dbReference type="GO" id="GO:0008270">
    <property type="term" value="F:zinc ion binding"/>
    <property type="evidence" value="ECO:0007669"/>
    <property type="project" value="UniProtKB-KW"/>
</dbReference>
<feature type="coiled-coil region" evidence="6">
    <location>
        <begin position="299"/>
        <end position="358"/>
    </location>
</feature>
<keyword evidence="3" id="KW-0862">Zinc</keyword>
<name>A0A5J4NAD3_9TREM</name>
<organism evidence="8 9">
    <name type="scientific">Paragonimus westermani</name>
    <dbReference type="NCBI Taxonomy" id="34504"/>
    <lineage>
        <taxon>Eukaryota</taxon>
        <taxon>Metazoa</taxon>
        <taxon>Spiralia</taxon>
        <taxon>Lophotrochozoa</taxon>
        <taxon>Platyhelminthes</taxon>
        <taxon>Trematoda</taxon>
        <taxon>Digenea</taxon>
        <taxon>Plagiorchiida</taxon>
        <taxon>Troglotremata</taxon>
        <taxon>Troglotrematidae</taxon>
        <taxon>Paragonimus</taxon>
    </lineage>
</organism>
<evidence type="ECO:0000313" key="8">
    <source>
        <dbReference type="EMBL" id="KAA3672492.1"/>
    </source>
</evidence>
<dbReference type="SMART" id="SM00064">
    <property type="entry name" value="FYVE"/>
    <property type="match status" value="1"/>
</dbReference>
<evidence type="ECO:0000259" key="7">
    <source>
        <dbReference type="PROSITE" id="PS50178"/>
    </source>
</evidence>
<accession>A0A5J4NAD3</accession>
<keyword evidence="4 6" id="KW-0175">Coiled coil</keyword>
<dbReference type="Pfam" id="PF01363">
    <property type="entry name" value="FYVE"/>
    <property type="match status" value="1"/>
</dbReference>
<protein>
    <recommendedName>
        <fullName evidence="7">FYVE-type domain-containing protein</fullName>
    </recommendedName>
</protein>
<keyword evidence="9" id="KW-1185">Reference proteome</keyword>
<dbReference type="PANTHER" id="PTHR45956">
    <property type="entry name" value="RUN AND FYVE DOMAIN-CONTAINING PROTEIN 2-LIKE PROTEIN"/>
    <property type="match status" value="1"/>
</dbReference>
<comment type="caution">
    <text evidence="8">The sequence shown here is derived from an EMBL/GenBank/DDBJ whole genome shotgun (WGS) entry which is preliminary data.</text>
</comment>
<proteinExistence type="predicted"/>
<feature type="coiled-coil region" evidence="6">
    <location>
        <begin position="384"/>
        <end position="418"/>
    </location>
</feature>
<feature type="coiled-coil region" evidence="6">
    <location>
        <begin position="139"/>
        <end position="166"/>
    </location>
</feature>
<evidence type="ECO:0000256" key="6">
    <source>
        <dbReference type="SAM" id="Coils"/>
    </source>
</evidence>
<evidence type="ECO:0000256" key="4">
    <source>
        <dbReference type="ARBA" id="ARBA00023054"/>
    </source>
</evidence>
<dbReference type="EMBL" id="QNGE01004837">
    <property type="protein sequence ID" value="KAA3672492.1"/>
    <property type="molecule type" value="Genomic_DNA"/>
</dbReference>
<feature type="domain" description="FYVE-type" evidence="7">
    <location>
        <begin position="458"/>
        <end position="516"/>
    </location>
</feature>
<keyword evidence="1" id="KW-0479">Metal-binding</keyword>
<dbReference type="Proteomes" id="UP000324629">
    <property type="component" value="Unassembled WGS sequence"/>
</dbReference>
<keyword evidence="2 5" id="KW-0863">Zinc-finger</keyword>
<dbReference type="InterPro" id="IPR047335">
    <property type="entry name" value="RUFY1-3"/>
</dbReference>
<sequence length="521" mass="59334">PLFSLTNRRTPDFLTNVEFFIRYSNEQVKERVEQFLAIQAEHASTESTVEAFKTELERQQREINSLKTELRHFHEAQVLQNGLTNENQILEGKLTTSEAQLRFALDEAQNLRVQLEATHLENSTVLPPVSAETNTQKMIEMLQSENTQLKETIAGLHMEADELRNQLANRCAMSAERSALDEAVEELLSDTEPQRSLEERDLFSEQIRSLERRLGDIESLRESERAMLTAELTTVKDTLNQTVADSVQSRNEAKQTISALRAQLERLNAEGLSQSSAIAGLNAEANQLRKANSIVSKDLSTSEERARKLVEELTDLKKKCQTERDQHAADREQFAQSLSTLQRECDSLRAKCSELTTQCEQHLHKLNTVETEWERSRTCSEQQVEEVRAQLSVSRKEADSLMERLIKAEDNSSALQEALSVQIHEVECLNKAIFELGRENQSLQMLRERVSTRQWVRDDDASACVGCHREFSISNRKHHCRNCGGIFCGNCSSNRASTASSKDPVRVCRLCYRELTKHDVI</sequence>
<dbReference type="InterPro" id="IPR011011">
    <property type="entry name" value="Znf_FYVE_PHD"/>
</dbReference>
<evidence type="ECO:0000256" key="1">
    <source>
        <dbReference type="ARBA" id="ARBA00022723"/>
    </source>
</evidence>
<evidence type="ECO:0000313" key="9">
    <source>
        <dbReference type="Proteomes" id="UP000324629"/>
    </source>
</evidence>
<feature type="coiled-coil region" evidence="6">
    <location>
        <begin position="42"/>
        <end position="114"/>
    </location>
</feature>